<gene>
    <name evidence="5" type="ORF">DOTSEDRAFT_174325</name>
</gene>
<name>M2YNC4_DOTSN</name>
<dbReference type="PANTHER" id="PTHR46333">
    <property type="entry name" value="CYTOKINESIS PROTEIN 3"/>
    <property type="match status" value="1"/>
</dbReference>
<feature type="compositionally biased region" description="Polar residues" evidence="3">
    <location>
        <begin position="344"/>
        <end position="358"/>
    </location>
</feature>
<dbReference type="InterPro" id="IPR001452">
    <property type="entry name" value="SH3_domain"/>
</dbReference>
<feature type="region of interest" description="Disordered" evidence="3">
    <location>
        <begin position="74"/>
        <end position="447"/>
    </location>
</feature>
<feature type="compositionally biased region" description="Polar residues" evidence="3">
    <location>
        <begin position="75"/>
        <end position="96"/>
    </location>
</feature>
<dbReference type="SMART" id="SM00326">
    <property type="entry name" value="SH3"/>
    <property type="match status" value="1"/>
</dbReference>
<dbReference type="PROSITE" id="PS50002">
    <property type="entry name" value="SH3"/>
    <property type="match status" value="1"/>
</dbReference>
<evidence type="ECO:0000313" key="6">
    <source>
        <dbReference type="Proteomes" id="UP000016933"/>
    </source>
</evidence>
<organism evidence="5 6">
    <name type="scientific">Dothistroma septosporum (strain NZE10 / CBS 128990)</name>
    <name type="common">Red band needle blight fungus</name>
    <name type="synonym">Mycosphaerella pini</name>
    <dbReference type="NCBI Taxonomy" id="675120"/>
    <lineage>
        <taxon>Eukaryota</taxon>
        <taxon>Fungi</taxon>
        <taxon>Dikarya</taxon>
        <taxon>Ascomycota</taxon>
        <taxon>Pezizomycotina</taxon>
        <taxon>Dothideomycetes</taxon>
        <taxon>Dothideomycetidae</taxon>
        <taxon>Mycosphaerellales</taxon>
        <taxon>Mycosphaerellaceae</taxon>
        <taxon>Dothistroma</taxon>
    </lineage>
</organism>
<evidence type="ECO:0000256" key="1">
    <source>
        <dbReference type="ARBA" id="ARBA00022443"/>
    </source>
</evidence>
<dbReference type="Proteomes" id="UP000016933">
    <property type="component" value="Unassembled WGS sequence"/>
</dbReference>
<accession>M2YNC4</accession>
<protein>
    <recommendedName>
        <fullName evidence="4">SH3 domain-containing protein</fullName>
    </recommendedName>
</protein>
<evidence type="ECO:0000313" key="5">
    <source>
        <dbReference type="EMBL" id="EME43480.1"/>
    </source>
</evidence>
<dbReference type="Pfam" id="PF07653">
    <property type="entry name" value="SH3_2"/>
    <property type="match status" value="1"/>
</dbReference>
<feature type="compositionally biased region" description="Low complexity" evidence="3">
    <location>
        <begin position="914"/>
        <end position="929"/>
    </location>
</feature>
<keyword evidence="1 2" id="KW-0728">SH3 domain</keyword>
<dbReference type="SUPFAM" id="SSF54001">
    <property type="entry name" value="Cysteine proteinases"/>
    <property type="match status" value="1"/>
</dbReference>
<dbReference type="OMA" id="ETWYFLA"/>
<feature type="domain" description="SH3" evidence="4">
    <location>
        <begin position="9"/>
        <end position="71"/>
    </location>
</feature>
<dbReference type="AlphaFoldDB" id="M2YNC4"/>
<keyword evidence="6" id="KW-1185">Reference proteome</keyword>
<dbReference type="InterPro" id="IPR002931">
    <property type="entry name" value="Transglutaminase-like"/>
</dbReference>
<sequence>MAVSEELPRFPCWCKATYSWGGETKKDLGFIEGDLIEALNAGDGSWWMGRLRRDPRAVGLFPSNFVQVLDESFQPAPNSRNVTPLRQPKQSGSARNKSLFRKPYQAYEEFDGRHSLDGAKSGDGTPESDREKMKREKSKFRPYSSMKTAQAPTGTVKKQGGKVIIPEDTAPRIPAPPPRGGEARRSRSPRPPPAPPAPSTSPTPQPQYQPHRAPSPQPVYRSRSPAPPRSHSPLPASYHDGSAYPQMLPAISQQTSPISYEQPLYYSRAPSRADIEEDDVNSSPPPPPPPAHRVAYQPSRAPSLELEENMNPQYYRDGTPTPVPPSPGGSHMTPSPLRAAMNDVMSSLQDMSGFQPSSPARADTPPKMWSPDAFEDTTAKTGAANARSTIGNASTSRPGSRAGSRAGSPTKMLGMGPNSISGDSNARPRTAPGAAARDMGLGGGNDWMQVRRDINRSNSLSQRERAERSERCELHDLSALQPINELLEIVEGDESLDGLPITEPTDFNLPNLALVDKSTRFVQNVPPMISASSLAQSYLCRPHRSDVSRLRAIFIWVAERIAWEDDFEGQLDTRRVIQTKRGCSEEIALLVRDMCSAVGLHAEVVRGYLKGPGEVLDADTLARPNHWWNTVIVDGEWRIIDCALASPTHPRRGAYSYASSQVAEPWYFLTRPMEICYTHIPLLPEHQHMVPPVDHEILAALPCACPAYFRNAVELADFDTSMLHLENLEMAHIHVNVPEDVECVAETEARSFAQDADGDYFESGDVVTKKAFAQAEWVGGRKRFTVKALLPGDDGLGVLKIYAGKRGLMHSIKDNPHSMALALPLSHHGQNPPYDFVTRHPTPHAQRHDLYIAQPQCARLTMNNTFVFCIRQHPSSLSRFTPDTWGASTSNTGRPQSPNPVVRPTSAMSMISVSASTSGSQYSESSSNSGNDMTPAQQKPAKLAIQSPSQKIIRLTRKQEHTSRNVEEDMGLTTTWETVIKIGERGLWRGLVLADRSARWCVFAEWECV</sequence>
<evidence type="ECO:0000256" key="2">
    <source>
        <dbReference type="PROSITE-ProRule" id="PRU00192"/>
    </source>
</evidence>
<evidence type="ECO:0000256" key="3">
    <source>
        <dbReference type="SAM" id="MobiDB-lite"/>
    </source>
</evidence>
<dbReference type="SUPFAM" id="SSF50044">
    <property type="entry name" value="SH3-domain"/>
    <property type="match status" value="1"/>
</dbReference>
<dbReference type="GO" id="GO:0110085">
    <property type="term" value="C:mitotic actomyosin contractile ring"/>
    <property type="evidence" value="ECO:0007669"/>
    <property type="project" value="TreeGrafter"/>
</dbReference>
<feature type="compositionally biased region" description="Pro residues" evidence="3">
    <location>
        <begin position="189"/>
        <end position="217"/>
    </location>
</feature>
<dbReference type="FunFam" id="3.10.620.30:FF:000005">
    <property type="entry name" value="SH3 domain protein (Cyk3), putative"/>
    <property type="match status" value="1"/>
</dbReference>
<feature type="region of interest" description="Disordered" evidence="3">
    <location>
        <begin position="879"/>
        <end position="945"/>
    </location>
</feature>
<dbReference type="HOGENOM" id="CLU_002511_0_1_1"/>
<dbReference type="InterPro" id="IPR036028">
    <property type="entry name" value="SH3-like_dom_sf"/>
</dbReference>
<reference evidence="6" key="1">
    <citation type="journal article" date="2012" name="PLoS Genet.">
        <title>The genomes of the fungal plant pathogens Cladosporium fulvum and Dothistroma septosporum reveal adaptation to different hosts and lifestyles but also signatures of common ancestry.</title>
        <authorList>
            <person name="de Wit P.J.G.M."/>
            <person name="van der Burgt A."/>
            <person name="Oekmen B."/>
            <person name="Stergiopoulos I."/>
            <person name="Abd-Elsalam K.A."/>
            <person name="Aerts A.L."/>
            <person name="Bahkali A.H."/>
            <person name="Beenen H.G."/>
            <person name="Chettri P."/>
            <person name="Cox M.P."/>
            <person name="Datema E."/>
            <person name="de Vries R.P."/>
            <person name="Dhillon B."/>
            <person name="Ganley A.R."/>
            <person name="Griffiths S.A."/>
            <person name="Guo Y."/>
            <person name="Hamelin R.C."/>
            <person name="Henrissat B."/>
            <person name="Kabir M.S."/>
            <person name="Jashni M.K."/>
            <person name="Kema G."/>
            <person name="Klaubauf S."/>
            <person name="Lapidus A."/>
            <person name="Levasseur A."/>
            <person name="Lindquist E."/>
            <person name="Mehrabi R."/>
            <person name="Ohm R.A."/>
            <person name="Owen T.J."/>
            <person name="Salamov A."/>
            <person name="Schwelm A."/>
            <person name="Schijlen E."/>
            <person name="Sun H."/>
            <person name="van den Burg H.A."/>
            <person name="van Ham R.C.H.J."/>
            <person name="Zhang S."/>
            <person name="Goodwin S.B."/>
            <person name="Grigoriev I.V."/>
            <person name="Collemare J."/>
            <person name="Bradshaw R.E."/>
        </authorList>
    </citation>
    <scope>NUCLEOTIDE SEQUENCE [LARGE SCALE GENOMIC DNA]</scope>
    <source>
        <strain evidence="6">NZE10 / CBS 128990</strain>
    </source>
</reference>
<dbReference type="InterPro" id="IPR052557">
    <property type="entry name" value="CAP/Cytokinesis_protein"/>
</dbReference>
<dbReference type="EMBL" id="KB446540">
    <property type="protein sequence ID" value="EME43480.1"/>
    <property type="molecule type" value="Genomic_DNA"/>
</dbReference>
<dbReference type="Pfam" id="PF24584">
    <property type="entry name" value="Ig_CYK3_C"/>
    <property type="match status" value="2"/>
</dbReference>
<dbReference type="SMART" id="SM00460">
    <property type="entry name" value="TGc"/>
    <property type="match status" value="1"/>
</dbReference>
<dbReference type="PANTHER" id="PTHR46333:SF2">
    <property type="entry name" value="CYTOKINESIS PROTEIN 3"/>
    <property type="match status" value="1"/>
</dbReference>
<dbReference type="eggNOG" id="KOG4575">
    <property type="taxonomic scope" value="Eukaryota"/>
</dbReference>
<dbReference type="InterPro" id="IPR038765">
    <property type="entry name" value="Papain-like_cys_pep_sf"/>
</dbReference>
<feature type="compositionally biased region" description="Polar residues" evidence="3">
    <location>
        <begin position="386"/>
        <end position="398"/>
    </location>
</feature>
<dbReference type="InterPro" id="IPR035553">
    <property type="entry name" value="Cyk3_SH3"/>
</dbReference>
<feature type="compositionally biased region" description="Low complexity" evidence="3">
    <location>
        <begin position="427"/>
        <end position="437"/>
    </location>
</feature>
<dbReference type="Pfam" id="PF01841">
    <property type="entry name" value="Transglut_core"/>
    <property type="match status" value="1"/>
</dbReference>
<dbReference type="GO" id="GO:0140278">
    <property type="term" value="P:mitotic division septum assembly"/>
    <property type="evidence" value="ECO:0007669"/>
    <property type="project" value="TreeGrafter"/>
</dbReference>
<reference evidence="5 6" key="2">
    <citation type="journal article" date="2012" name="PLoS Pathog.">
        <title>Diverse lifestyles and strategies of plant pathogenesis encoded in the genomes of eighteen Dothideomycetes fungi.</title>
        <authorList>
            <person name="Ohm R.A."/>
            <person name="Feau N."/>
            <person name="Henrissat B."/>
            <person name="Schoch C.L."/>
            <person name="Horwitz B.A."/>
            <person name="Barry K.W."/>
            <person name="Condon B.J."/>
            <person name="Copeland A.C."/>
            <person name="Dhillon B."/>
            <person name="Glaser F."/>
            <person name="Hesse C.N."/>
            <person name="Kosti I."/>
            <person name="LaButti K."/>
            <person name="Lindquist E.A."/>
            <person name="Lucas S."/>
            <person name="Salamov A.A."/>
            <person name="Bradshaw R.E."/>
            <person name="Ciuffetti L."/>
            <person name="Hamelin R.C."/>
            <person name="Kema G.H.J."/>
            <person name="Lawrence C."/>
            <person name="Scott J.A."/>
            <person name="Spatafora J.W."/>
            <person name="Turgeon B.G."/>
            <person name="de Wit P.J.G.M."/>
            <person name="Zhong S."/>
            <person name="Goodwin S.B."/>
            <person name="Grigoriev I.V."/>
        </authorList>
    </citation>
    <scope>NUCLEOTIDE SEQUENCE [LARGE SCALE GENOMIC DNA]</scope>
    <source>
        <strain evidence="6">NZE10 / CBS 128990</strain>
    </source>
</reference>
<dbReference type="InterPro" id="IPR056409">
    <property type="entry name" value="Ig_CYK3_C"/>
</dbReference>
<dbReference type="CDD" id="cd11889">
    <property type="entry name" value="SH3_Cyk3p-like"/>
    <property type="match status" value="1"/>
</dbReference>
<feature type="compositionally biased region" description="Polar residues" evidence="3">
    <location>
        <begin position="879"/>
        <end position="896"/>
    </location>
</feature>
<proteinExistence type="predicted"/>
<dbReference type="Gene3D" id="2.30.30.40">
    <property type="entry name" value="SH3 Domains"/>
    <property type="match status" value="1"/>
</dbReference>
<dbReference type="Gene3D" id="3.10.620.30">
    <property type="match status" value="1"/>
</dbReference>
<dbReference type="OrthoDB" id="6129702at2759"/>
<evidence type="ECO:0000259" key="4">
    <source>
        <dbReference type="PROSITE" id="PS50002"/>
    </source>
</evidence>
<dbReference type="FunFam" id="2.30.30.40:FF:000168">
    <property type="entry name" value="SH3 domain protein (Cyk3)"/>
    <property type="match status" value="1"/>
</dbReference>
<dbReference type="STRING" id="675120.M2YNC4"/>